<protein>
    <submittedName>
        <fullName evidence="1">Uncharacterized protein</fullName>
    </submittedName>
</protein>
<accession>A0A5B7CM29</accession>
<gene>
    <name evidence="1" type="ORF">E2C01_003382</name>
</gene>
<name>A0A5B7CM29_PORTR</name>
<dbReference type="AlphaFoldDB" id="A0A5B7CM29"/>
<keyword evidence="2" id="KW-1185">Reference proteome</keyword>
<reference evidence="1 2" key="1">
    <citation type="submission" date="2019-05" db="EMBL/GenBank/DDBJ databases">
        <title>Another draft genome of Portunus trituberculatus and its Hox gene families provides insights of decapod evolution.</title>
        <authorList>
            <person name="Jeong J.-H."/>
            <person name="Song I."/>
            <person name="Kim S."/>
            <person name="Choi T."/>
            <person name="Kim D."/>
            <person name="Ryu S."/>
            <person name="Kim W."/>
        </authorList>
    </citation>
    <scope>NUCLEOTIDE SEQUENCE [LARGE SCALE GENOMIC DNA]</scope>
    <source>
        <tissue evidence="1">Muscle</tissue>
    </source>
</reference>
<dbReference type="EMBL" id="VSRR010000128">
    <property type="protein sequence ID" value="MPC10742.1"/>
    <property type="molecule type" value="Genomic_DNA"/>
</dbReference>
<dbReference type="Proteomes" id="UP000324222">
    <property type="component" value="Unassembled WGS sequence"/>
</dbReference>
<evidence type="ECO:0000313" key="2">
    <source>
        <dbReference type="Proteomes" id="UP000324222"/>
    </source>
</evidence>
<evidence type="ECO:0000313" key="1">
    <source>
        <dbReference type="EMBL" id="MPC10742.1"/>
    </source>
</evidence>
<sequence>MEVKETSGAVNRIMLMVRAGRCELYSEAGVREQDSTRSVDNIRKTLPDGRVLRQFSLICIISKVPLW</sequence>
<proteinExistence type="predicted"/>
<organism evidence="1 2">
    <name type="scientific">Portunus trituberculatus</name>
    <name type="common">Swimming crab</name>
    <name type="synonym">Neptunus trituberculatus</name>
    <dbReference type="NCBI Taxonomy" id="210409"/>
    <lineage>
        <taxon>Eukaryota</taxon>
        <taxon>Metazoa</taxon>
        <taxon>Ecdysozoa</taxon>
        <taxon>Arthropoda</taxon>
        <taxon>Crustacea</taxon>
        <taxon>Multicrustacea</taxon>
        <taxon>Malacostraca</taxon>
        <taxon>Eumalacostraca</taxon>
        <taxon>Eucarida</taxon>
        <taxon>Decapoda</taxon>
        <taxon>Pleocyemata</taxon>
        <taxon>Brachyura</taxon>
        <taxon>Eubrachyura</taxon>
        <taxon>Portunoidea</taxon>
        <taxon>Portunidae</taxon>
        <taxon>Portuninae</taxon>
        <taxon>Portunus</taxon>
    </lineage>
</organism>
<comment type="caution">
    <text evidence="1">The sequence shown here is derived from an EMBL/GenBank/DDBJ whole genome shotgun (WGS) entry which is preliminary data.</text>
</comment>